<dbReference type="Proteomes" id="UP000430272">
    <property type="component" value="Unassembled WGS sequence"/>
</dbReference>
<reference evidence="1 2" key="1">
    <citation type="submission" date="2019-12" db="EMBL/GenBank/DDBJ databases">
        <title>Genomic-based taxomic classification of the family Erythrobacteraceae.</title>
        <authorList>
            <person name="Xu L."/>
        </authorList>
    </citation>
    <scope>NUCLEOTIDE SEQUENCE [LARGE SCALE GENOMIC DNA]</scope>
    <source>
        <strain evidence="1 2">JCM 17468</strain>
    </source>
</reference>
<organism evidence="1 2">
    <name type="scientific">Qipengyuania pelagi</name>
    <dbReference type="NCBI Taxonomy" id="994320"/>
    <lineage>
        <taxon>Bacteria</taxon>
        <taxon>Pseudomonadati</taxon>
        <taxon>Pseudomonadota</taxon>
        <taxon>Alphaproteobacteria</taxon>
        <taxon>Sphingomonadales</taxon>
        <taxon>Erythrobacteraceae</taxon>
        <taxon>Qipengyuania</taxon>
    </lineage>
</organism>
<proteinExistence type="predicted"/>
<dbReference type="RefSeq" id="WP_160659531.1">
    <property type="nucleotide sequence ID" value="NZ_BAABDV010000001.1"/>
</dbReference>
<comment type="caution">
    <text evidence="1">The sequence shown here is derived from an EMBL/GenBank/DDBJ whole genome shotgun (WGS) entry which is preliminary data.</text>
</comment>
<protein>
    <submittedName>
        <fullName evidence="1">Uncharacterized protein</fullName>
    </submittedName>
</protein>
<keyword evidence="2" id="KW-1185">Reference proteome</keyword>
<name>A0A844Y4W1_9SPHN</name>
<gene>
    <name evidence="1" type="ORF">GRI47_00875</name>
</gene>
<accession>A0A844Y4W1</accession>
<dbReference type="EMBL" id="WTYD01000001">
    <property type="protein sequence ID" value="MXO52559.1"/>
    <property type="molecule type" value="Genomic_DNA"/>
</dbReference>
<evidence type="ECO:0000313" key="2">
    <source>
        <dbReference type="Proteomes" id="UP000430272"/>
    </source>
</evidence>
<dbReference type="AlphaFoldDB" id="A0A844Y4W1"/>
<evidence type="ECO:0000313" key="1">
    <source>
        <dbReference type="EMBL" id="MXO52559.1"/>
    </source>
</evidence>
<sequence length="72" mass="7711">MGRVQIVIRPLDNAGAHSNGSDTELDSDSIESALLVSDINLVHGTAELFADGKRIARLIKRGTGHAPFWELG</sequence>
<dbReference type="OrthoDB" id="7410365at2"/>